<dbReference type="PROSITE" id="PS50931">
    <property type="entry name" value="HTH_LYSR"/>
    <property type="match status" value="1"/>
</dbReference>
<dbReference type="GO" id="GO:0003700">
    <property type="term" value="F:DNA-binding transcription factor activity"/>
    <property type="evidence" value="ECO:0007669"/>
    <property type="project" value="InterPro"/>
</dbReference>
<proteinExistence type="inferred from homology"/>
<dbReference type="InterPro" id="IPR036390">
    <property type="entry name" value="WH_DNA-bd_sf"/>
</dbReference>
<feature type="domain" description="HTH lysR-type" evidence="5">
    <location>
        <begin position="1"/>
        <end position="59"/>
    </location>
</feature>
<protein>
    <submittedName>
        <fullName evidence="6">LysR family transcriptional regulator</fullName>
    </submittedName>
</protein>
<dbReference type="Pfam" id="PF03466">
    <property type="entry name" value="LysR_substrate"/>
    <property type="match status" value="1"/>
</dbReference>
<sequence length="302" mass="33072">MDDLTHILTFCRTVETGSVTEAAKSLNLTKSVASRRLSTLEENLGVSLLKRSPRGAVATEAGELYYDRARSILDRLDSARQEVSGLGSALVGRLRVTAPRSLGDILLNKAFSAFVKENAGIDLELNLTDKQVDLIGEGYDLGIRVGQLKDSSLIGKKLTDVRPAVVASPAYLKEHGTPETPEHLKDHECIFYSNVEARSQWKFQTSHGNTQSVRVKGRLITSSGKMQVQGALDGVGVAVLPMFFVHRSLLSGDLVELLSDYTQHTMGIYALYPPSRQQSTKVRALVDHMAAYFKSEGVKCCF</sequence>
<evidence type="ECO:0000256" key="1">
    <source>
        <dbReference type="ARBA" id="ARBA00009437"/>
    </source>
</evidence>
<dbReference type="AlphaFoldDB" id="A0AA52EEL3"/>
<evidence type="ECO:0000313" key="7">
    <source>
        <dbReference type="Proteomes" id="UP001268683"/>
    </source>
</evidence>
<dbReference type="RefSeq" id="WP_310799229.1">
    <property type="nucleotide sequence ID" value="NZ_CP123872.1"/>
</dbReference>
<reference evidence="6" key="1">
    <citation type="submission" date="2023-04" db="EMBL/GenBank/DDBJ databases">
        <title>Complete genome sequence of Temperatibacter marinus.</title>
        <authorList>
            <person name="Rong J.-C."/>
            <person name="Yi M.-L."/>
            <person name="Zhao Q."/>
        </authorList>
    </citation>
    <scope>NUCLEOTIDE SEQUENCE</scope>
    <source>
        <strain evidence="6">NBRC 110045</strain>
    </source>
</reference>
<comment type="similarity">
    <text evidence="1">Belongs to the LysR transcriptional regulatory family.</text>
</comment>
<evidence type="ECO:0000259" key="5">
    <source>
        <dbReference type="PROSITE" id="PS50931"/>
    </source>
</evidence>
<dbReference type="Gene3D" id="3.40.190.290">
    <property type="match status" value="1"/>
</dbReference>
<dbReference type="Gene3D" id="1.10.10.10">
    <property type="entry name" value="Winged helix-like DNA-binding domain superfamily/Winged helix DNA-binding domain"/>
    <property type="match status" value="1"/>
</dbReference>
<keyword evidence="3" id="KW-0238">DNA-binding</keyword>
<dbReference type="InterPro" id="IPR000847">
    <property type="entry name" value="LysR_HTH_N"/>
</dbReference>
<dbReference type="KEGG" id="tmk:QGN29_03200"/>
<organism evidence="6 7">
    <name type="scientific">Temperatibacter marinus</name>
    <dbReference type="NCBI Taxonomy" id="1456591"/>
    <lineage>
        <taxon>Bacteria</taxon>
        <taxon>Pseudomonadati</taxon>
        <taxon>Pseudomonadota</taxon>
        <taxon>Alphaproteobacteria</taxon>
        <taxon>Kordiimonadales</taxon>
        <taxon>Temperatibacteraceae</taxon>
        <taxon>Temperatibacter</taxon>
    </lineage>
</organism>
<dbReference type="Proteomes" id="UP001268683">
    <property type="component" value="Chromosome"/>
</dbReference>
<dbReference type="FunFam" id="1.10.10.10:FF:000001">
    <property type="entry name" value="LysR family transcriptional regulator"/>
    <property type="match status" value="1"/>
</dbReference>
<evidence type="ECO:0000256" key="2">
    <source>
        <dbReference type="ARBA" id="ARBA00023015"/>
    </source>
</evidence>
<dbReference type="EMBL" id="CP123872">
    <property type="protein sequence ID" value="WND03376.1"/>
    <property type="molecule type" value="Genomic_DNA"/>
</dbReference>
<gene>
    <name evidence="6" type="ORF">QGN29_03200</name>
</gene>
<dbReference type="SUPFAM" id="SSF53850">
    <property type="entry name" value="Periplasmic binding protein-like II"/>
    <property type="match status" value="1"/>
</dbReference>
<evidence type="ECO:0000256" key="3">
    <source>
        <dbReference type="ARBA" id="ARBA00023125"/>
    </source>
</evidence>
<keyword evidence="2" id="KW-0805">Transcription regulation</keyword>
<dbReference type="PRINTS" id="PR00039">
    <property type="entry name" value="HTHLYSR"/>
</dbReference>
<dbReference type="CDD" id="cd08422">
    <property type="entry name" value="PBP2_CrgA_like"/>
    <property type="match status" value="1"/>
</dbReference>
<accession>A0AA52EEL3</accession>
<dbReference type="SUPFAM" id="SSF46785">
    <property type="entry name" value="Winged helix' DNA-binding domain"/>
    <property type="match status" value="1"/>
</dbReference>
<dbReference type="InterPro" id="IPR058163">
    <property type="entry name" value="LysR-type_TF_proteobact-type"/>
</dbReference>
<dbReference type="GO" id="GO:0006351">
    <property type="term" value="P:DNA-templated transcription"/>
    <property type="evidence" value="ECO:0007669"/>
    <property type="project" value="TreeGrafter"/>
</dbReference>
<dbReference type="PANTHER" id="PTHR30537">
    <property type="entry name" value="HTH-TYPE TRANSCRIPTIONAL REGULATOR"/>
    <property type="match status" value="1"/>
</dbReference>
<dbReference type="PANTHER" id="PTHR30537:SF5">
    <property type="entry name" value="HTH-TYPE TRANSCRIPTIONAL ACTIVATOR TTDR-RELATED"/>
    <property type="match status" value="1"/>
</dbReference>
<dbReference type="InterPro" id="IPR036388">
    <property type="entry name" value="WH-like_DNA-bd_sf"/>
</dbReference>
<evidence type="ECO:0000313" key="6">
    <source>
        <dbReference type="EMBL" id="WND03376.1"/>
    </source>
</evidence>
<dbReference type="InterPro" id="IPR005119">
    <property type="entry name" value="LysR_subst-bd"/>
</dbReference>
<dbReference type="Pfam" id="PF00126">
    <property type="entry name" value="HTH_1"/>
    <property type="match status" value="1"/>
</dbReference>
<name>A0AA52EEL3_9PROT</name>
<keyword evidence="4" id="KW-0804">Transcription</keyword>
<evidence type="ECO:0000256" key="4">
    <source>
        <dbReference type="ARBA" id="ARBA00023163"/>
    </source>
</evidence>
<keyword evidence="7" id="KW-1185">Reference proteome</keyword>
<dbReference type="GO" id="GO:0043565">
    <property type="term" value="F:sequence-specific DNA binding"/>
    <property type="evidence" value="ECO:0007669"/>
    <property type="project" value="TreeGrafter"/>
</dbReference>